<sequence>MYQNTGYYNRDGENEIDLNEVYQENDVSIPINVTPSKEVDIPTVLVSGDYEEVNLLIEDEEDDMHGDENEEDGMEEVKDEDEETFSDDSDDNKEHDLAYSEKQVDNVTSAHNSHGSISIPLGASGDGTSSRSRGKGPSVGLQTPTDPFERLLITPIG</sequence>
<evidence type="ECO:0000313" key="2">
    <source>
        <dbReference type="EMBL" id="EOY32278.1"/>
    </source>
</evidence>
<proteinExistence type="predicted"/>
<dbReference type="EMBL" id="CM001887">
    <property type="protein sequence ID" value="EOY32278.1"/>
    <property type="molecule type" value="Genomic_DNA"/>
</dbReference>
<organism evidence="2 3">
    <name type="scientific">Theobroma cacao</name>
    <name type="common">Cacao</name>
    <name type="synonym">Cocoa</name>
    <dbReference type="NCBI Taxonomy" id="3641"/>
    <lineage>
        <taxon>Eukaryota</taxon>
        <taxon>Viridiplantae</taxon>
        <taxon>Streptophyta</taxon>
        <taxon>Embryophyta</taxon>
        <taxon>Tracheophyta</taxon>
        <taxon>Spermatophyta</taxon>
        <taxon>Magnoliopsida</taxon>
        <taxon>eudicotyledons</taxon>
        <taxon>Gunneridae</taxon>
        <taxon>Pentapetalae</taxon>
        <taxon>rosids</taxon>
        <taxon>malvids</taxon>
        <taxon>Malvales</taxon>
        <taxon>Malvaceae</taxon>
        <taxon>Byttnerioideae</taxon>
        <taxon>Theobroma</taxon>
    </lineage>
</organism>
<dbReference type="InParanoid" id="A0A061GS99"/>
<evidence type="ECO:0000313" key="3">
    <source>
        <dbReference type="Proteomes" id="UP000026915"/>
    </source>
</evidence>
<accession>A0A061GS99</accession>
<dbReference type="AlphaFoldDB" id="A0A061GS99"/>
<protein>
    <submittedName>
        <fullName evidence="2">Uncharacterized protein</fullName>
    </submittedName>
</protein>
<dbReference type="Proteomes" id="UP000026915">
    <property type="component" value="Chromosome 9"/>
</dbReference>
<feature type="compositionally biased region" description="Polar residues" evidence="1">
    <location>
        <begin position="105"/>
        <end position="116"/>
    </location>
</feature>
<feature type="compositionally biased region" description="Acidic residues" evidence="1">
    <location>
        <begin position="57"/>
        <end position="91"/>
    </location>
</feature>
<gene>
    <name evidence="2" type="ORF">TCM_039979</name>
</gene>
<dbReference type="HOGENOM" id="CLU_1681084_0_0_1"/>
<name>A0A061GS99_THECC</name>
<keyword evidence="3" id="KW-1185">Reference proteome</keyword>
<dbReference type="Gramene" id="EOY32278">
    <property type="protein sequence ID" value="EOY32278"/>
    <property type="gene ID" value="TCM_039979"/>
</dbReference>
<feature type="compositionally biased region" description="Basic and acidic residues" evidence="1">
    <location>
        <begin position="92"/>
        <end position="104"/>
    </location>
</feature>
<reference evidence="2 3" key="1">
    <citation type="journal article" date="2013" name="Genome Biol.">
        <title>The genome sequence of the most widely cultivated cacao type and its use to identify candidate genes regulating pod color.</title>
        <authorList>
            <person name="Motamayor J.C."/>
            <person name="Mockaitis K."/>
            <person name="Schmutz J."/>
            <person name="Haiminen N."/>
            <person name="Iii D.L."/>
            <person name="Cornejo O."/>
            <person name="Findley S.D."/>
            <person name="Zheng P."/>
            <person name="Utro F."/>
            <person name="Royaert S."/>
            <person name="Saski C."/>
            <person name="Jenkins J."/>
            <person name="Podicheti R."/>
            <person name="Zhao M."/>
            <person name="Scheffler B.E."/>
            <person name="Stack J.C."/>
            <person name="Feltus F.A."/>
            <person name="Mustiga G.M."/>
            <person name="Amores F."/>
            <person name="Phillips W."/>
            <person name="Marelli J.P."/>
            <person name="May G.D."/>
            <person name="Shapiro H."/>
            <person name="Ma J."/>
            <person name="Bustamante C.D."/>
            <person name="Schnell R.J."/>
            <person name="Main D."/>
            <person name="Gilbert D."/>
            <person name="Parida L."/>
            <person name="Kuhn D.N."/>
        </authorList>
    </citation>
    <scope>NUCLEOTIDE SEQUENCE [LARGE SCALE GENOMIC DNA]</scope>
    <source>
        <strain evidence="3">cv. Matina 1-6</strain>
    </source>
</reference>
<feature type="region of interest" description="Disordered" evidence="1">
    <location>
        <begin position="57"/>
        <end position="157"/>
    </location>
</feature>
<evidence type="ECO:0000256" key="1">
    <source>
        <dbReference type="SAM" id="MobiDB-lite"/>
    </source>
</evidence>